<accession>A0ACB9XWW2</accession>
<proteinExistence type="predicted"/>
<evidence type="ECO:0000313" key="2">
    <source>
        <dbReference type="Proteomes" id="UP001057452"/>
    </source>
</evidence>
<name>A0ACB9XWW2_CHAAC</name>
<evidence type="ECO:0000313" key="1">
    <source>
        <dbReference type="EMBL" id="KAI4831081.1"/>
    </source>
</evidence>
<keyword evidence="2" id="KW-1185">Reference proteome</keyword>
<sequence length="130" mass="14129">MAMCEVCNCRQVLSAEMMCFYSAVLLCFGMAINHGLQSTAKRHLLLSASLVVGRDYSQNKVQTAGAPPADRGEDTETRVREEIQGKTRQGMGCRRGSCLCPLQSAGDDSSEQRVTTLEPDLDAAHSQTTE</sequence>
<comment type="caution">
    <text evidence="1">The sequence shown here is derived from an EMBL/GenBank/DDBJ whole genome shotgun (WGS) entry which is preliminary data.</text>
</comment>
<organism evidence="1 2">
    <name type="scientific">Chaenocephalus aceratus</name>
    <name type="common">Blackfin icefish</name>
    <name type="synonym">Chaenichthys aceratus</name>
    <dbReference type="NCBI Taxonomy" id="36190"/>
    <lineage>
        <taxon>Eukaryota</taxon>
        <taxon>Metazoa</taxon>
        <taxon>Chordata</taxon>
        <taxon>Craniata</taxon>
        <taxon>Vertebrata</taxon>
        <taxon>Euteleostomi</taxon>
        <taxon>Actinopterygii</taxon>
        <taxon>Neopterygii</taxon>
        <taxon>Teleostei</taxon>
        <taxon>Neoteleostei</taxon>
        <taxon>Acanthomorphata</taxon>
        <taxon>Eupercaria</taxon>
        <taxon>Perciformes</taxon>
        <taxon>Notothenioidei</taxon>
        <taxon>Channichthyidae</taxon>
        <taxon>Chaenocephalus</taxon>
    </lineage>
</organism>
<dbReference type="EMBL" id="CM043787">
    <property type="protein sequence ID" value="KAI4831081.1"/>
    <property type="molecule type" value="Genomic_DNA"/>
</dbReference>
<reference evidence="1" key="1">
    <citation type="submission" date="2022-05" db="EMBL/GenBank/DDBJ databases">
        <title>Chromosome-level genome of Chaenocephalus aceratus.</title>
        <authorList>
            <person name="Park H."/>
        </authorList>
    </citation>
    <scope>NUCLEOTIDE SEQUENCE</scope>
    <source>
        <strain evidence="1">KU_202001</strain>
    </source>
</reference>
<gene>
    <name evidence="1" type="ORF">KUCAC02_002682</name>
</gene>
<dbReference type="Proteomes" id="UP001057452">
    <property type="component" value="Chromosome 3"/>
</dbReference>
<protein>
    <submittedName>
        <fullName evidence="1">Uncharacterized protein</fullName>
    </submittedName>
</protein>